<dbReference type="KEGG" id="ehx:EMIHUDRAFT_466659"/>
<dbReference type="InterPro" id="IPR027109">
    <property type="entry name" value="Swc4/Dmap1"/>
</dbReference>
<dbReference type="PANTHER" id="PTHR12855:SF10">
    <property type="entry name" value="DNA METHYLTRANSFERASE 1-ASSOCIATED PROTEIN 1"/>
    <property type="match status" value="1"/>
</dbReference>
<dbReference type="PANTHER" id="PTHR12855">
    <property type="entry name" value="DNA METHYLTRANSFERASE 1-ASSOCIATED PROTEIN 1 FAMILY MEMBER"/>
    <property type="match status" value="1"/>
</dbReference>
<dbReference type="Pfam" id="PF16282">
    <property type="entry name" value="SANT_DAMP1_like"/>
    <property type="match status" value="1"/>
</dbReference>
<sequence length="412" mass="45517">MSDFRDILGLGKHEPGAAPARRPKPSVQKPEGMSREVFALLHNDGDSMHAPAVPLVPTTAPPDGFKEKEHRLIGWEWRPFENAARTDALRLRHWKKNNDKNTTYTFARFNKTVRILSYSDSEYATVLQHATWTKEETDALFEKCRQFDLRWPVIHDRLPGSRSMEELKEQGCRSLLQAGLRAAAEGSGAATVLAEHPLGTFQFDSAPEVARKREFERLYERSAEEAAEEARRLEQAKALEARLRGQRKALKPGGKAATLQALKASLSASGLGAGDDLALGGLPSLAGLMEAPKRPRSVGAWLRSADLSTKKPAADKQLTHFDGRMRDVAMPAKVLPSEANVRLYNSCRAHLVLLVELESKIKRLEYEKGVLLARRQGTALPPLPAQASGAGKRVRSDAAERSGKRSHHGPRS</sequence>
<reference evidence="10" key="1">
    <citation type="journal article" date="2013" name="Nature">
        <title>Pan genome of the phytoplankton Emiliania underpins its global distribution.</title>
        <authorList>
            <person name="Read B.A."/>
            <person name="Kegel J."/>
            <person name="Klute M.J."/>
            <person name="Kuo A."/>
            <person name="Lefebvre S.C."/>
            <person name="Maumus F."/>
            <person name="Mayer C."/>
            <person name="Miller J."/>
            <person name="Monier A."/>
            <person name="Salamov A."/>
            <person name="Young J."/>
            <person name="Aguilar M."/>
            <person name="Claverie J.M."/>
            <person name="Frickenhaus S."/>
            <person name="Gonzalez K."/>
            <person name="Herman E.K."/>
            <person name="Lin Y.C."/>
            <person name="Napier J."/>
            <person name="Ogata H."/>
            <person name="Sarno A.F."/>
            <person name="Shmutz J."/>
            <person name="Schroeder D."/>
            <person name="de Vargas C."/>
            <person name="Verret F."/>
            <person name="von Dassow P."/>
            <person name="Valentin K."/>
            <person name="Van de Peer Y."/>
            <person name="Wheeler G."/>
            <person name="Dacks J.B."/>
            <person name="Delwiche C.F."/>
            <person name="Dyhrman S.T."/>
            <person name="Glockner G."/>
            <person name="John U."/>
            <person name="Richards T."/>
            <person name="Worden A.Z."/>
            <person name="Zhang X."/>
            <person name="Grigoriev I.V."/>
            <person name="Allen A.E."/>
            <person name="Bidle K."/>
            <person name="Borodovsky M."/>
            <person name="Bowler C."/>
            <person name="Brownlee C."/>
            <person name="Cock J.M."/>
            <person name="Elias M."/>
            <person name="Gladyshev V.N."/>
            <person name="Groth M."/>
            <person name="Guda C."/>
            <person name="Hadaegh A."/>
            <person name="Iglesias-Rodriguez M.D."/>
            <person name="Jenkins J."/>
            <person name="Jones B.M."/>
            <person name="Lawson T."/>
            <person name="Leese F."/>
            <person name="Lindquist E."/>
            <person name="Lobanov A."/>
            <person name="Lomsadze A."/>
            <person name="Malik S.B."/>
            <person name="Marsh M.E."/>
            <person name="Mackinder L."/>
            <person name="Mock T."/>
            <person name="Mueller-Roeber B."/>
            <person name="Pagarete A."/>
            <person name="Parker M."/>
            <person name="Probert I."/>
            <person name="Quesneville H."/>
            <person name="Raines C."/>
            <person name="Rensing S.A."/>
            <person name="Riano-Pachon D.M."/>
            <person name="Richier S."/>
            <person name="Rokitta S."/>
            <person name="Shiraiwa Y."/>
            <person name="Soanes D.M."/>
            <person name="van der Giezen M."/>
            <person name="Wahlund T.M."/>
            <person name="Williams B."/>
            <person name="Wilson W."/>
            <person name="Wolfe G."/>
            <person name="Wurch L.L."/>
        </authorList>
    </citation>
    <scope>NUCLEOTIDE SEQUENCE</scope>
</reference>
<dbReference type="STRING" id="2903.R1FLG2"/>
<accession>A0A0D3KVU0</accession>
<evidence type="ECO:0000259" key="8">
    <source>
        <dbReference type="SMART" id="SM00717"/>
    </source>
</evidence>
<keyword evidence="2" id="KW-0156">Chromatin regulator</keyword>
<dbReference type="InterPro" id="IPR032563">
    <property type="entry name" value="DAMP1_SANT-like"/>
</dbReference>
<feature type="compositionally biased region" description="Basic and acidic residues" evidence="7">
    <location>
        <begin position="1"/>
        <end position="15"/>
    </location>
</feature>
<evidence type="ECO:0000256" key="6">
    <source>
        <dbReference type="SAM" id="Coils"/>
    </source>
</evidence>
<feature type="region of interest" description="Disordered" evidence="7">
    <location>
        <begin position="1"/>
        <end position="31"/>
    </location>
</feature>
<comment type="subcellular location">
    <subcellularLocation>
        <location evidence="1">Nucleus</location>
    </subcellularLocation>
</comment>
<evidence type="ECO:0000256" key="7">
    <source>
        <dbReference type="SAM" id="MobiDB-lite"/>
    </source>
</evidence>
<dbReference type="EnsemblProtists" id="EOD39875">
    <property type="protein sequence ID" value="EOD39875"/>
    <property type="gene ID" value="EMIHUDRAFT_466659"/>
</dbReference>
<dbReference type="HOGENOM" id="CLU_018539_1_1_1"/>
<dbReference type="InterPro" id="IPR008468">
    <property type="entry name" value="DMAP1"/>
</dbReference>
<dbReference type="SMART" id="SM00717">
    <property type="entry name" value="SANT"/>
    <property type="match status" value="1"/>
</dbReference>
<reference evidence="9" key="2">
    <citation type="submission" date="2024-10" db="UniProtKB">
        <authorList>
            <consortium name="EnsemblProtists"/>
        </authorList>
    </citation>
    <scope>IDENTIFICATION</scope>
</reference>
<feature type="domain" description="Myb-like" evidence="8">
    <location>
        <begin position="128"/>
        <end position="177"/>
    </location>
</feature>
<proteinExistence type="predicted"/>
<keyword evidence="10" id="KW-1185">Reference proteome</keyword>
<evidence type="ECO:0000256" key="2">
    <source>
        <dbReference type="ARBA" id="ARBA00022853"/>
    </source>
</evidence>
<feature type="compositionally biased region" description="Basic and acidic residues" evidence="7">
    <location>
        <begin position="394"/>
        <end position="403"/>
    </location>
</feature>
<evidence type="ECO:0000256" key="1">
    <source>
        <dbReference type="ARBA" id="ARBA00004123"/>
    </source>
</evidence>
<feature type="coiled-coil region" evidence="6">
    <location>
        <begin position="216"/>
        <end position="243"/>
    </location>
</feature>
<protein>
    <recommendedName>
        <fullName evidence="8">Myb-like domain-containing protein</fullName>
    </recommendedName>
</protein>
<keyword evidence="5" id="KW-0539">Nucleus</keyword>
<evidence type="ECO:0000256" key="3">
    <source>
        <dbReference type="ARBA" id="ARBA00023015"/>
    </source>
</evidence>
<evidence type="ECO:0000256" key="5">
    <source>
        <dbReference type="ARBA" id="ARBA00023242"/>
    </source>
</evidence>
<feature type="region of interest" description="Disordered" evidence="7">
    <location>
        <begin position="379"/>
        <end position="412"/>
    </location>
</feature>
<dbReference type="AlphaFoldDB" id="A0A0D3KVU0"/>
<dbReference type="eggNOG" id="KOG2656">
    <property type="taxonomic scope" value="Eukaryota"/>
</dbReference>
<dbReference type="GO" id="GO:0006281">
    <property type="term" value="P:DNA repair"/>
    <property type="evidence" value="ECO:0007669"/>
    <property type="project" value="InterPro"/>
</dbReference>
<dbReference type="GO" id="GO:0000812">
    <property type="term" value="C:Swr1 complex"/>
    <property type="evidence" value="ECO:0007669"/>
    <property type="project" value="TreeGrafter"/>
</dbReference>
<organism evidence="9 10">
    <name type="scientific">Emiliania huxleyi (strain CCMP1516)</name>
    <dbReference type="NCBI Taxonomy" id="280463"/>
    <lineage>
        <taxon>Eukaryota</taxon>
        <taxon>Haptista</taxon>
        <taxon>Haptophyta</taxon>
        <taxon>Prymnesiophyceae</taxon>
        <taxon>Isochrysidales</taxon>
        <taxon>Noelaerhabdaceae</taxon>
        <taxon>Emiliania</taxon>
    </lineage>
</organism>
<name>A0A0D3KVU0_EMIH1</name>
<dbReference type="Gene3D" id="1.10.10.60">
    <property type="entry name" value="Homeodomain-like"/>
    <property type="match status" value="1"/>
</dbReference>
<evidence type="ECO:0000256" key="4">
    <source>
        <dbReference type="ARBA" id="ARBA00023163"/>
    </source>
</evidence>
<keyword evidence="3" id="KW-0805">Transcription regulation</keyword>
<dbReference type="GeneID" id="17285146"/>
<dbReference type="GO" id="GO:0006338">
    <property type="term" value="P:chromatin remodeling"/>
    <property type="evidence" value="ECO:0007669"/>
    <property type="project" value="InterPro"/>
</dbReference>
<dbReference type="GO" id="GO:0035267">
    <property type="term" value="C:NuA4 histone acetyltransferase complex"/>
    <property type="evidence" value="ECO:0007669"/>
    <property type="project" value="InterPro"/>
</dbReference>
<evidence type="ECO:0000313" key="10">
    <source>
        <dbReference type="Proteomes" id="UP000013827"/>
    </source>
</evidence>
<dbReference type="Pfam" id="PF05499">
    <property type="entry name" value="DMAP1"/>
    <property type="match status" value="1"/>
</dbReference>
<dbReference type="Proteomes" id="UP000013827">
    <property type="component" value="Unassembled WGS sequence"/>
</dbReference>
<keyword evidence="6" id="KW-0175">Coiled coil</keyword>
<dbReference type="PaxDb" id="2903-EOD39875"/>
<evidence type="ECO:0000313" key="9">
    <source>
        <dbReference type="EnsemblProtists" id="EOD39875"/>
    </source>
</evidence>
<dbReference type="GO" id="GO:0000122">
    <property type="term" value="P:negative regulation of transcription by RNA polymerase II"/>
    <property type="evidence" value="ECO:0007669"/>
    <property type="project" value="TreeGrafter"/>
</dbReference>
<dbReference type="GO" id="GO:0003714">
    <property type="term" value="F:transcription corepressor activity"/>
    <property type="evidence" value="ECO:0007669"/>
    <property type="project" value="TreeGrafter"/>
</dbReference>
<dbReference type="RefSeq" id="XP_005792304.1">
    <property type="nucleotide sequence ID" value="XM_005792247.1"/>
</dbReference>
<dbReference type="InterPro" id="IPR001005">
    <property type="entry name" value="SANT/Myb"/>
</dbReference>
<keyword evidence="4" id="KW-0804">Transcription</keyword>